<proteinExistence type="predicted"/>
<sequence>MLTFGKWEWHNNYSPGPEIYNQLWHIRQEPATVTPFLPTECPLLNARSRILDRRQTEGDIQRNFYLVEVTNFTNRETSVSSAEDAGPNITELLHVDLSRILEYVSPEELERFENEQFQVEAEAEAVAMRMEAEELRRRRLEKNARSAAMGQGSRMLSGLSLDPEMRPRGRPRGRGRGRGRGSWRGRAALVSNTREQDTQDQLVDAEVEELIQTEDGLQMMMINETDSEDGDFAADLEARRSPNMARSAFVANSALPLSPVLSHRRPSGAPSMLRNPTVASDDDEESDLELVDRDARSTSSAAMQLRIEDDIRGRPETAPDDDGDSHRSKRRRTESTTSTQRRPRAQENLPELPNQRSPYSNAIPESPAEDSDDAIPAHEPNALYRSLQNGNSNGTELDNIHVQSPTVRAPVEQQSGDDNDDEEEDAEEYVVEAIIEHYRDAGKKFYLVKWQGYEDSHDWLPEENLEGAAELVAEFNEKSDPENTRRGVRGTATCMSTRGHDRIMYASPIIAIPKLHHAVPIAPESSAFSPYLIIDDVAMTRSFIMPFALKLRTIARPAFQQTRFLSSTTRMAANEYGQGKSHAQGESAVPKSVQDAAPKGLEEALPDKVGLTNQKQPRNDLANLHNRSTPPAAPQANLPARHTP</sequence>
<accession>Q0UXV6</accession>
<dbReference type="VEuPathDB" id="FungiDB:JI435_034080"/>
<name>Q0UXV6_PHANO</name>
<dbReference type="PANTHER" id="PTHR22812">
    <property type="entry name" value="CHROMOBOX PROTEIN"/>
    <property type="match status" value="1"/>
</dbReference>
<feature type="compositionally biased region" description="Polar residues" evidence="4">
    <location>
        <begin position="405"/>
        <end position="414"/>
    </location>
</feature>
<evidence type="ECO:0000313" key="7">
    <source>
        <dbReference type="Proteomes" id="UP000001055"/>
    </source>
</evidence>
<dbReference type="GO" id="GO:0031507">
    <property type="term" value="P:heterochromatin formation"/>
    <property type="evidence" value="ECO:0000318"/>
    <property type="project" value="GO_Central"/>
</dbReference>
<dbReference type="HOGENOM" id="CLU_425201_0_0_1"/>
<organism evidence="6 7">
    <name type="scientific">Phaeosphaeria nodorum (strain SN15 / ATCC MYA-4574 / FGSC 10173)</name>
    <name type="common">Glume blotch fungus</name>
    <name type="synonym">Parastagonospora nodorum</name>
    <dbReference type="NCBI Taxonomy" id="321614"/>
    <lineage>
        <taxon>Eukaryota</taxon>
        <taxon>Fungi</taxon>
        <taxon>Dikarya</taxon>
        <taxon>Ascomycota</taxon>
        <taxon>Pezizomycotina</taxon>
        <taxon>Dothideomycetes</taxon>
        <taxon>Pleosporomycetidae</taxon>
        <taxon>Pleosporales</taxon>
        <taxon>Pleosporineae</taxon>
        <taxon>Phaeosphaeriaceae</taxon>
        <taxon>Parastagonospora</taxon>
    </lineage>
</organism>
<dbReference type="STRING" id="321614.Q0UXV6"/>
<feature type="domain" description="Chromo" evidence="5">
    <location>
        <begin position="429"/>
        <end position="487"/>
    </location>
</feature>
<dbReference type="GO" id="GO:0005721">
    <property type="term" value="C:pericentric heterochromatin"/>
    <property type="evidence" value="ECO:0000318"/>
    <property type="project" value="GO_Central"/>
</dbReference>
<gene>
    <name evidence="6" type="ORF">SNOG_03408</name>
</gene>
<protein>
    <recommendedName>
        <fullName evidence="5">Chromo domain-containing protein</fullName>
    </recommendedName>
</protein>
<dbReference type="PROSITE" id="PS50013">
    <property type="entry name" value="CHROMO_2"/>
    <property type="match status" value="1"/>
</dbReference>
<dbReference type="GO" id="GO:0005634">
    <property type="term" value="C:nucleus"/>
    <property type="evidence" value="ECO:0007669"/>
    <property type="project" value="UniProtKB-SubCell"/>
</dbReference>
<dbReference type="Proteomes" id="UP000001055">
    <property type="component" value="Unassembled WGS sequence"/>
</dbReference>
<feature type="region of interest" description="Disordered" evidence="4">
    <location>
        <begin position="259"/>
        <end position="376"/>
    </location>
</feature>
<dbReference type="InterPro" id="IPR023780">
    <property type="entry name" value="Chromo_domain"/>
</dbReference>
<feature type="region of interest" description="Disordered" evidence="4">
    <location>
        <begin position="576"/>
        <end position="644"/>
    </location>
</feature>
<feature type="compositionally biased region" description="Acidic residues" evidence="4">
    <location>
        <begin position="280"/>
        <end position="289"/>
    </location>
</feature>
<dbReference type="InterPro" id="IPR000953">
    <property type="entry name" value="Chromo/chromo_shadow_dom"/>
</dbReference>
<dbReference type="GO" id="GO:0003682">
    <property type="term" value="F:chromatin binding"/>
    <property type="evidence" value="ECO:0000318"/>
    <property type="project" value="GO_Central"/>
</dbReference>
<dbReference type="InterPro" id="IPR051219">
    <property type="entry name" value="Heterochromatin_chromo-domain"/>
</dbReference>
<evidence type="ECO:0000259" key="5">
    <source>
        <dbReference type="PROSITE" id="PS50013"/>
    </source>
</evidence>
<dbReference type="eggNOG" id="KOG1911">
    <property type="taxonomic scope" value="Eukaryota"/>
</dbReference>
<evidence type="ECO:0000256" key="1">
    <source>
        <dbReference type="ARBA" id="ARBA00004123"/>
    </source>
</evidence>
<dbReference type="KEGG" id="pno:SNOG_03408"/>
<dbReference type="InterPro" id="IPR016197">
    <property type="entry name" value="Chromo-like_dom_sf"/>
</dbReference>
<dbReference type="VEuPathDB" id="FungiDB:JI435_302600"/>
<feature type="compositionally biased region" description="Acidic residues" evidence="4">
    <location>
        <begin position="415"/>
        <end position="426"/>
    </location>
</feature>
<dbReference type="GeneID" id="5970838"/>
<dbReference type="SUPFAM" id="SSF54160">
    <property type="entry name" value="Chromo domain-like"/>
    <property type="match status" value="1"/>
</dbReference>
<dbReference type="Pfam" id="PF00385">
    <property type="entry name" value="Chromo"/>
    <property type="match status" value="1"/>
</dbReference>
<dbReference type="RefSeq" id="XP_001793975.1">
    <property type="nucleotide sequence ID" value="XM_001793923.1"/>
</dbReference>
<comment type="subcellular location">
    <subcellularLocation>
        <location evidence="1">Nucleus</location>
    </subcellularLocation>
</comment>
<evidence type="ECO:0000256" key="3">
    <source>
        <dbReference type="ARBA" id="ARBA00023242"/>
    </source>
</evidence>
<evidence type="ECO:0000256" key="4">
    <source>
        <dbReference type="SAM" id="MobiDB-lite"/>
    </source>
</evidence>
<feature type="compositionally biased region" description="Basic residues" evidence="4">
    <location>
        <begin position="168"/>
        <end position="183"/>
    </location>
</feature>
<dbReference type="InParanoid" id="Q0UXV6"/>
<evidence type="ECO:0000313" key="6">
    <source>
        <dbReference type="EMBL" id="EAT88613.2"/>
    </source>
</evidence>
<dbReference type="CDD" id="cd00024">
    <property type="entry name" value="CD_CSD"/>
    <property type="match status" value="1"/>
</dbReference>
<dbReference type="AlphaFoldDB" id="Q0UXV6"/>
<comment type="subunit">
    <text evidence="2">Component of the NuA4 histone acetyltransferase complex.</text>
</comment>
<dbReference type="SMART" id="SM00298">
    <property type="entry name" value="CHROMO"/>
    <property type="match status" value="1"/>
</dbReference>
<feature type="compositionally biased region" description="Basic and acidic residues" evidence="4">
    <location>
        <begin position="306"/>
        <end position="317"/>
    </location>
</feature>
<reference evidence="7" key="1">
    <citation type="journal article" date="2007" name="Plant Cell">
        <title>Dothideomycete-plant interactions illuminated by genome sequencing and EST analysis of the wheat pathogen Stagonospora nodorum.</title>
        <authorList>
            <person name="Hane J.K."/>
            <person name="Lowe R.G."/>
            <person name="Solomon P.S."/>
            <person name="Tan K.C."/>
            <person name="Schoch C.L."/>
            <person name="Spatafora J.W."/>
            <person name="Crous P.W."/>
            <person name="Kodira C."/>
            <person name="Birren B.W."/>
            <person name="Galagan J.E."/>
            <person name="Torriani S.F."/>
            <person name="McDonald B.A."/>
            <person name="Oliver R.P."/>
        </authorList>
    </citation>
    <scope>NUCLEOTIDE SEQUENCE [LARGE SCALE GENOMIC DNA]</scope>
    <source>
        <strain evidence="7">SN15 / ATCC MYA-4574 / FGSC 10173</strain>
    </source>
</reference>
<evidence type="ECO:0000256" key="2">
    <source>
        <dbReference type="ARBA" id="ARBA00011353"/>
    </source>
</evidence>
<dbReference type="Gene3D" id="2.40.50.40">
    <property type="match status" value="1"/>
</dbReference>
<dbReference type="EMBL" id="CH445329">
    <property type="protein sequence ID" value="EAT88613.2"/>
    <property type="molecule type" value="Genomic_DNA"/>
</dbReference>
<feature type="region of interest" description="Disordered" evidence="4">
    <location>
        <begin position="405"/>
        <end position="426"/>
    </location>
</feature>
<feature type="region of interest" description="Disordered" evidence="4">
    <location>
        <begin position="142"/>
        <end position="199"/>
    </location>
</feature>
<keyword evidence="3" id="KW-0539">Nucleus</keyword>